<protein>
    <submittedName>
        <fullName evidence="1">Ig-like domain-containing protein</fullName>
    </submittedName>
</protein>
<gene>
    <name evidence="1" type="ORF">ACFS25_05110</name>
</gene>
<organism evidence="1 2">
    <name type="scientific">Spirosoma flavum</name>
    <dbReference type="NCBI Taxonomy" id="2048557"/>
    <lineage>
        <taxon>Bacteria</taxon>
        <taxon>Pseudomonadati</taxon>
        <taxon>Bacteroidota</taxon>
        <taxon>Cytophagia</taxon>
        <taxon>Cytophagales</taxon>
        <taxon>Cytophagaceae</taxon>
        <taxon>Spirosoma</taxon>
    </lineage>
</organism>
<keyword evidence="2" id="KW-1185">Reference proteome</keyword>
<evidence type="ECO:0000313" key="2">
    <source>
        <dbReference type="Proteomes" id="UP001597512"/>
    </source>
</evidence>
<proteinExistence type="predicted"/>
<reference evidence="2" key="1">
    <citation type="journal article" date="2019" name="Int. J. Syst. Evol. Microbiol.">
        <title>The Global Catalogue of Microorganisms (GCM) 10K type strain sequencing project: providing services to taxonomists for standard genome sequencing and annotation.</title>
        <authorList>
            <consortium name="The Broad Institute Genomics Platform"/>
            <consortium name="The Broad Institute Genome Sequencing Center for Infectious Disease"/>
            <person name="Wu L."/>
            <person name="Ma J."/>
        </authorList>
    </citation>
    <scope>NUCLEOTIDE SEQUENCE [LARGE SCALE GENOMIC DNA]</scope>
    <source>
        <strain evidence="2">KCTC 52490</strain>
    </source>
</reference>
<name>A0ABW6ACQ6_9BACT</name>
<dbReference type="RefSeq" id="WP_381497330.1">
    <property type="nucleotide sequence ID" value="NZ_JBHUOM010000001.1"/>
</dbReference>
<dbReference type="EMBL" id="JBHUOM010000001">
    <property type="protein sequence ID" value="MFD2933150.1"/>
    <property type="molecule type" value="Genomic_DNA"/>
</dbReference>
<dbReference type="Proteomes" id="UP001597512">
    <property type="component" value="Unassembled WGS sequence"/>
</dbReference>
<comment type="caution">
    <text evidence="1">The sequence shown here is derived from an EMBL/GenBank/DDBJ whole genome shotgun (WGS) entry which is preliminary data.</text>
</comment>
<evidence type="ECO:0000313" key="1">
    <source>
        <dbReference type="EMBL" id="MFD2933150.1"/>
    </source>
</evidence>
<sequence length="356" mass="40523">MYSLIFFVSWPLLECQQPQETGIKIRWHGNRATGISIPQQFVRDASDDSLDQLLAVRLANKETAILGHYRVASDEVIFEPLIPFTRGLNYTIWLRSKQVSKVSIPDLAPGDKPSLLAIYPSQDSLPDNLLKIYLHFSRPMREGQSQKYVSLLKNNADTLPSVFLDLQPELWNADRTLLTLWLDPGRIKRDLQPNKLLGSPLQTGLHYQLVVSAAWPDEQGASLGKVTTKTFLASQRDSLLPNPSLWSIHQPQSGSLQHLEVAFGEALDYSLLTETLHIINEAGKPVSGKWQPGNEEKQGWFKPDEIWKAGRYRLQIESRLEDLAGNNLNRPFDRDITRKDLTVKTQPYVTRFFTIR</sequence>
<accession>A0ABW6ACQ6</accession>